<evidence type="ECO:0000259" key="7">
    <source>
        <dbReference type="PROSITE" id="PS50178"/>
    </source>
</evidence>
<feature type="region of interest" description="Disordered" evidence="6">
    <location>
        <begin position="166"/>
        <end position="188"/>
    </location>
</feature>
<dbReference type="eggNOG" id="ENOG502SCDI">
    <property type="taxonomic scope" value="Eukaryota"/>
</dbReference>
<dbReference type="OMA" id="HRCHLLE"/>
<dbReference type="EMBL" id="FR796444">
    <property type="protein sequence ID" value="CAM66320.2"/>
    <property type="molecule type" value="Genomic_DNA"/>
</dbReference>
<keyword evidence="3" id="KW-0862">Zinc</keyword>
<dbReference type="InterPro" id="IPR000306">
    <property type="entry name" value="Znf_FYVE"/>
</dbReference>
<reference evidence="8 9" key="2">
    <citation type="journal article" date="2011" name="Genome Res.">
        <title>Chromosome and gene copy number variation allow major structural change between species and strains of Leishmania.</title>
        <authorList>
            <person name="Rogers M.B."/>
            <person name="Hilley J.D."/>
            <person name="Dickens N.J."/>
            <person name="Wilkes J."/>
            <person name="Bates P.A."/>
            <person name="Depledge D.P."/>
            <person name="Harris D."/>
            <person name="Her Y."/>
            <person name="Herzyk P."/>
            <person name="Imamura H."/>
            <person name="Otto T.D."/>
            <person name="Sanders M."/>
            <person name="Seeger K."/>
            <person name="Dujardin J.C."/>
            <person name="Berriman M."/>
            <person name="Smith D.F."/>
            <person name="Hertz-Fowler C."/>
            <person name="Mottram J.C."/>
        </authorList>
    </citation>
    <scope>NUCLEOTIDE SEQUENCE [LARGE SCALE GENOMIC DNA]</scope>
    <source>
        <strain evidence="8 9">JPCM5</strain>
    </source>
</reference>
<dbReference type="CDD" id="cd00065">
    <property type="entry name" value="FYVE_like_SF"/>
    <property type="match status" value="1"/>
</dbReference>
<organism evidence="8 9">
    <name type="scientific">Leishmania infantum</name>
    <dbReference type="NCBI Taxonomy" id="5671"/>
    <lineage>
        <taxon>Eukaryota</taxon>
        <taxon>Discoba</taxon>
        <taxon>Euglenozoa</taxon>
        <taxon>Kinetoplastea</taxon>
        <taxon>Metakinetoplastina</taxon>
        <taxon>Trypanosomatida</taxon>
        <taxon>Trypanosomatidae</taxon>
        <taxon>Leishmaniinae</taxon>
        <taxon>Leishmania</taxon>
    </lineage>
</organism>
<evidence type="ECO:0000256" key="3">
    <source>
        <dbReference type="ARBA" id="ARBA00022833"/>
    </source>
</evidence>
<dbReference type="GO" id="GO:0008270">
    <property type="term" value="F:zinc ion binding"/>
    <property type="evidence" value="ECO:0007669"/>
    <property type="project" value="UniProtKB-KW"/>
</dbReference>
<dbReference type="PROSITE" id="PS50178">
    <property type="entry name" value="ZF_FYVE"/>
    <property type="match status" value="1"/>
</dbReference>
<feature type="coiled-coil region" evidence="5">
    <location>
        <begin position="649"/>
        <end position="725"/>
    </location>
</feature>
<evidence type="ECO:0000313" key="9">
    <source>
        <dbReference type="Proteomes" id="UP000008153"/>
    </source>
</evidence>
<feature type="coiled-coil region" evidence="5">
    <location>
        <begin position="413"/>
        <end position="511"/>
    </location>
</feature>
<dbReference type="SMART" id="SM00064">
    <property type="entry name" value="FYVE"/>
    <property type="match status" value="1"/>
</dbReference>
<keyword evidence="1" id="KW-0479">Metal-binding</keyword>
<proteinExistence type="predicted"/>
<feature type="coiled-coil region" evidence="5">
    <location>
        <begin position="92"/>
        <end position="147"/>
    </location>
</feature>
<dbReference type="Pfam" id="PF01363">
    <property type="entry name" value="FYVE"/>
    <property type="match status" value="1"/>
</dbReference>
<evidence type="ECO:0000313" key="8">
    <source>
        <dbReference type="EMBL" id="CAM66320.2"/>
    </source>
</evidence>
<feature type="coiled-coil region" evidence="5">
    <location>
        <begin position="293"/>
        <end position="334"/>
    </location>
</feature>
<evidence type="ECO:0000256" key="2">
    <source>
        <dbReference type="ARBA" id="ARBA00022771"/>
    </source>
</evidence>
<accession>A4HV55</accession>
<reference evidence="8 9" key="1">
    <citation type="journal article" date="2007" name="Nat. Genet.">
        <title>Comparative genomic analysis of three Leishmania species that cause diverse human disease.</title>
        <authorList>
            <person name="Peacock C.S."/>
            <person name="Seeger K."/>
            <person name="Harris D."/>
            <person name="Murphy L."/>
            <person name="Ruiz J.C."/>
            <person name="Quail M.A."/>
            <person name="Peters N."/>
            <person name="Adlem E."/>
            <person name="Tivey A."/>
            <person name="Aslett M."/>
            <person name="Kerhornou A."/>
            <person name="Ivens A."/>
            <person name="Fraser A."/>
            <person name="Rajandream M.A."/>
            <person name="Carver T."/>
            <person name="Norbertczak H."/>
            <person name="Chillingworth T."/>
            <person name="Hance Z."/>
            <person name="Jagels K."/>
            <person name="Moule S."/>
            <person name="Ormond D."/>
            <person name="Rutter S."/>
            <person name="Squares R."/>
            <person name="Whitehead S."/>
            <person name="Rabbinowitsch E."/>
            <person name="Arrowsmith C."/>
            <person name="White B."/>
            <person name="Thurston S."/>
            <person name="Bringaud F."/>
            <person name="Baldauf S.L."/>
            <person name="Faulconbridge A."/>
            <person name="Jeffares D."/>
            <person name="Depledge D.P."/>
            <person name="Oyola S.O."/>
            <person name="Hilley J.D."/>
            <person name="Brito L.O."/>
            <person name="Tosi L.R."/>
            <person name="Barrell B."/>
            <person name="Cruz A.K."/>
            <person name="Mottram J.C."/>
            <person name="Smith D.F."/>
            <person name="Berriman M."/>
        </authorList>
    </citation>
    <scope>NUCLEOTIDE SEQUENCE [LARGE SCALE GENOMIC DNA]</scope>
    <source>
        <strain evidence="8 9">JPCM5</strain>
    </source>
</reference>
<evidence type="ECO:0000256" key="4">
    <source>
        <dbReference type="PROSITE-ProRule" id="PRU00091"/>
    </source>
</evidence>
<evidence type="ECO:0000256" key="5">
    <source>
        <dbReference type="SAM" id="Coils"/>
    </source>
</evidence>
<protein>
    <recommendedName>
        <fullName evidence="7">FYVE-type domain-containing protein</fullName>
    </recommendedName>
</protein>
<dbReference type="InParanoid" id="A4HV55"/>
<dbReference type="InterPro" id="IPR017455">
    <property type="entry name" value="Znf_FYVE-rel"/>
</dbReference>
<evidence type="ECO:0000256" key="6">
    <source>
        <dbReference type="SAM" id="MobiDB-lite"/>
    </source>
</evidence>
<sequence length="900" mass="100703">MFRSASTFQAVPQSQWPIPSTARSCVQCGKSFGLFQAAGNCHGCGRVCCPSCLTEHLVLPGQPGSQPVPVCNICSKAIKRTLEEAEMAVHRCHLLEEMLNEQAKQAEKLRNELREQQEENKLLTHEKESLKATIARMEIEAEVAAAKAAAAAAAAATTIASTVTSVHSPAATSLKADPDTRANASTSAESVAAMEELLNKKKRQLDMREATLKDALKKVSSDAAKIADQRAALQEQEKVMAAQLTAQFTSLFEEERQRLEDFCADAVTDIQNKYMEWVTQQQDGALERRRRYEQVMEERQQRAAAELAEARAERDALQRALESQRAQLAKLQESALKVGAESRSEEKRNAPSSQCARKGKESLEETVAGGVALAVATKGQLHAGQAEPVSNKHLREEERQTSNCAAAACAALEQKAQDSMEALVRDMRAKEEEWERAKAAAVATAESAVRLAERERLVQEVEKARQQSRREVEEAVRVATQQRDSAIDALRKQHEHDKEEWLSKMQQLETSQRRKAEYQQSQDKSWREEKVALQKKCSALETCLETRKTAAWQLQQQLRDAKQELYDLKANTGGKEDAAAEERRTQASAAAMTVQRWASAVLEEVQQGQQLMLEEQARALALLQDEMQKRALANYAAANARDERQREATQRLHTELESARQERDTALEQLGRMRETAADMTARMSEESAQLGTLRGALQRQQRALAELQEKHQRTVDELHATRAAVAAAATAADAAAPLAESPVRVMPAVDDTCYHVLLRLEQRWVQQQAHLQSLYSVALYAVVQQEWTQVFESMTSSLATEAERQRSLRIRNAEALENTTSTIKEVQDDLRLRTQELLQRQVDVEERERRVQDKKKRVDVVCRSLYTVAQELRKVHLDAAESSTLDEVMNSARVMSDSP</sequence>
<dbReference type="RefSeq" id="XP_001463946.2">
    <property type="nucleotide sequence ID" value="XM_001463909.2"/>
</dbReference>
<keyword evidence="2 4" id="KW-0863">Zinc-finger</keyword>
<evidence type="ECO:0000256" key="1">
    <source>
        <dbReference type="ARBA" id="ARBA00022723"/>
    </source>
</evidence>
<feature type="domain" description="FYVE-type" evidence="7">
    <location>
        <begin position="19"/>
        <end position="79"/>
    </location>
</feature>
<feature type="region of interest" description="Disordered" evidence="6">
    <location>
        <begin position="339"/>
        <end position="361"/>
    </location>
</feature>
<dbReference type="InterPro" id="IPR013083">
    <property type="entry name" value="Znf_RING/FYVE/PHD"/>
</dbReference>
<keyword evidence="5" id="KW-0175">Coiled coil</keyword>
<dbReference type="KEGG" id="lif:LINJ.12.0014"/>
<feature type="compositionally biased region" description="Basic and acidic residues" evidence="6">
    <location>
        <begin position="340"/>
        <end position="349"/>
    </location>
</feature>
<dbReference type="Proteomes" id="UP000008153">
    <property type="component" value="Chromosome 12"/>
</dbReference>
<dbReference type="SUPFAM" id="SSF57903">
    <property type="entry name" value="FYVE/PHD zinc finger"/>
    <property type="match status" value="1"/>
</dbReference>
<dbReference type="InterPro" id="IPR011011">
    <property type="entry name" value="Znf_FYVE_PHD"/>
</dbReference>
<feature type="coiled-coil region" evidence="5">
    <location>
        <begin position="198"/>
        <end position="236"/>
    </location>
</feature>
<dbReference type="VEuPathDB" id="TriTrypDB:LINF_120006200"/>
<name>A4HV55_LEIIN</name>
<dbReference type="Gene3D" id="3.30.40.10">
    <property type="entry name" value="Zinc/RING finger domain, C3HC4 (zinc finger)"/>
    <property type="match status" value="1"/>
</dbReference>
<dbReference type="SMR" id="A4HV55"/>
<keyword evidence="9" id="KW-1185">Reference proteome</keyword>
<dbReference type="AlphaFoldDB" id="A4HV55"/>
<gene>
    <name evidence="8" type="ORF">LINJ.12.0014</name>
</gene>
<dbReference type="GeneID" id="5067326"/>